<dbReference type="KEGG" id="lcae:K3721_02485"/>
<evidence type="ECO:0000313" key="1">
    <source>
        <dbReference type="EMBL" id="UWQ54424.1"/>
    </source>
</evidence>
<name>A0A9Q9HK34_LEICA</name>
<reference evidence="1" key="1">
    <citation type="submission" date="2021-08" db="EMBL/GenBank/DDBJ databases">
        <authorList>
            <person name="Nwanade C."/>
            <person name="Wang M."/>
            <person name="Masoudi A."/>
            <person name="Yu Z."/>
            <person name="Liu J."/>
        </authorList>
    </citation>
    <scope>NUCLEOTIDE SEQUENCE</scope>
    <source>
        <strain evidence="1">S122</strain>
    </source>
</reference>
<dbReference type="RefSeq" id="WP_259971731.1">
    <property type="nucleotide sequence ID" value="NZ_CP081070.1"/>
</dbReference>
<organism evidence="1 2">
    <name type="scientific">Leisingera caerulea</name>
    <name type="common">Phaeobacter caeruleus</name>
    <dbReference type="NCBI Taxonomy" id="506591"/>
    <lineage>
        <taxon>Bacteria</taxon>
        <taxon>Pseudomonadati</taxon>
        <taxon>Pseudomonadota</taxon>
        <taxon>Alphaproteobacteria</taxon>
        <taxon>Rhodobacterales</taxon>
        <taxon>Roseobacteraceae</taxon>
        <taxon>Leisingera</taxon>
    </lineage>
</organism>
<accession>A0A9Q9HK34</accession>
<sequence length="204" mass="21257">MPDLTLLHTAAVHVETFRALALSLAPGAVLDQQVRADWLERAQGGVDADLKAEIAAAVAAADGPVLCTCTTLGPAAEDAGATRIDWPMMQEAARFGGPVLMAYCLESTAEPSEALLRRAFGDRDPELTCLELGQHWPLFEAGDSAGFAAAVAADAAEALGTMDFACVVLAQASMAEAAELLRAQTKVPVLASPEIAMRVLLRDG</sequence>
<dbReference type="Proteomes" id="UP001058713">
    <property type="component" value="Chromosome"/>
</dbReference>
<dbReference type="EMBL" id="CP081070">
    <property type="protein sequence ID" value="UWQ54424.1"/>
    <property type="molecule type" value="Genomic_DNA"/>
</dbReference>
<proteinExistence type="predicted"/>
<protein>
    <recommendedName>
        <fullName evidence="3">Arylsulfatase</fullName>
    </recommendedName>
</protein>
<evidence type="ECO:0000313" key="2">
    <source>
        <dbReference type="Proteomes" id="UP001058713"/>
    </source>
</evidence>
<gene>
    <name evidence="1" type="ORF">K3721_02485</name>
</gene>
<evidence type="ECO:0008006" key="3">
    <source>
        <dbReference type="Google" id="ProtNLM"/>
    </source>
</evidence>
<dbReference type="AlphaFoldDB" id="A0A9Q9HK34"/>